<keyword evidence="2" id="KW-0812">Transmembrane</keyword>
<organism evidence="4 5">
    <name type="scientific">Trinickia soli</name>
    <dbReference type="NCBI Taxonomy" id="380675"/>
    <lineage>
        <taxon>Bacteria</taxon>
        <taxon>Pseudomonadati</taxon>
        <taxon>Pseudomonadota</taxon>
        <taxon>Betaproteobacteria</taxon>
        <taxon>Burkholderiales</taxon>
        <taxon>Burkholderiaceae</taxon>
        <taxon>Trinickia</taxon>
    </lineage>
</organism>
<dbReference type="InterPro" id="IPR017556">
    <property type="entry name" value="Malonate_beta"/>
</dbReference>
<dbReference type="EMBL" id="PNYB01000001">
    <property type="protein sequence ID" value="PMS28366.1"/>
    <property type="molecule type" value="Genomic_DNA"/>
</dbReference>
<feature type="domain" description="CoA carboxyltransferase N-terminal" evidence="3">
    <location>
        <begin position="1"/>
        <end position="253"/>
    </location>
</feature>
<feature type="transmembrane region" description="Helical" evidence="2">
    <location>
        <begin position="154"/>
        <end position="179"/>
    </location>
</feature>
<dbReference type="PANTHER" id="PTHR42995">
    <property type="entry name" value="ACETYL-COENZYME A CARBOXYLASE CARBOXYL TRANSFERASE SUBUNIT BETA, CHLOROPLASTIC"/>
    <property type="match status" value="1"/>
</dbReference>
<dbReference type="GO" id="GO:0005975">
    <property type="term" value="P:carbohydrate metabolic process"/>
    <property type="evidence" value="ECO:0007669"/>
    <property type="project" value="InterPro"/>
</dbReference>
<keyword evidence="2" id="KW-0472">Membrane</keyword>
<evidence type="ECO:0000313" key="4">
    <source>
        <dbReference type="EMBL" id="PMS28366.1"/>
    </source>
</evidence>
<accession>A0A2N7WFX9</accession>
<keyword evidence="5" id="KW-1185">Reference proteome</keyword>
<dbReference type="InterPro" id="IPR029045">
    <property type="entry name" value="ClpP/crotonase-like_dom_sf"/>
</dbReference>
<dbReference type="GO" id="GO:0016831">
    <property type="term" value="F:carboxy-lyase activity"/>
    <property type="evidence" value="ECO:0007669"/>
    <property type="project" value="InterPro"/>
</dbReference>
<evidence type="ECO:0000313" key="5">
    <source>
        <dbReference type="Proteomes" id="UP000235347"/>
    </source>
</evidence>
<dbReference type="GO" id="GO:0006633">
    <property type="term" value="P:fatty acid biosynthetic process"/>
    <property type="evidence" value="ECO:0007669"/>
    <property type="project" value="TreeGrafter"/>
</dbReference>
<dbReference type="GO" id="GO:0016740">
    <property type="term" value="F:transferase activity"/>
    <property type="evidence" value="ECO:0007669"/>
    <property type="project" value="UniProtKB-KW"/>
</dbReference>
<dbReference type="Pfam" id="PF01039">
    <property type="entry name" value="Carboxyl_trans"/>
    <property type="match status" value="1"/>
</dbReference>
<dbReference type="Proteomes" id="UP000235347">
    <property type="component" value="Unassembled WGS sequence"/>
</dbReference>
<dbReference type="GO" id="GO:0003989">
    <property type="term" value="F:acetyl-CoA carboxylase activity"/>
    <property type="evidence" value="ECO:0007669"/>
    <property type="project" value="TreeGrafter"/>
</dbReference>
<dbReference type="NCBIfam" id="TIGR03133">
    <property type="entry name" value="malonate_beta"/>
    <property type="match status" value="1"/>
</dbReference>
<dbReference type="SUPFAM" id="SSF52096">
    <property type="entry name" value="ClpP/crotonase"/>
    <property type="match status" value="1"/>
</dbReference>
<keyword evidence="1" id="KW-0808">Transferase</keyword>
<evidence type="ECO:0000256" key="2">
    <source>
        <dbReference type="SAM" id="Phobius"/>
    </source>
</evidence>
<dbReference type="PANTHER" id="PTHR42995:SF1">
    <property type="entry name" value="MALONATE DECARBOXYLASE BETA SUBUNIT"/>
    <property type="match status" value="1"/>
</dbReference>
<proteinExistence type="predicted"/>
<evidence type="ECO:0000256" key="1">
    <source>
        <dbReference type="ARBA" id="ARBA00022679"/>
    </source>
</evidence>
<evidence type="ECO:0000259" key="3">
    <source>
        <dbReference type="PROSITE" id="PS50980"/>
    </source>
</evidence>
<name>A0A2N7WFX9_9BURK</name>
<dbReference type="Gene3D" id="3.90.226.10">
    <property type="entry name" value="2-enoyl-CoA Hydratase, Chain A, domain 1"/>
    <property type="match status" value="1"/>
</dbReference>
<gene>
    <name evidence="4" type="ORF">C0Z19_01195</name>
</gene>
<dbReference type="InterPro" id="IPR011762">
    <property type="entry name" value="COA_CT_N"/>
</dbReference>
<keyword evidence="2" id="KW-1133">Transmembrane helix</keyword>
<sequence>MSLTSDAAAPAFTARESFIELTARERARRLLDSGTFRELLGPFDRITSPWLPLQDIVCQADDGAVIARGSIDGVPAVVAAIESAFQGGSIGEVSGSKIAAALELALRDCERGRIVRPVIAFETGGVRLQEANLGLAVIAEIQAAIVALRRHVPVVGVIAGMVGCFGGMSLAAALCSHLIMTRQGRLGMNGPEVIEQEAGIDELDATDRSRIWQLIGGEQRVASGLADQLVDDDAEAIFTAVRRAFITGVPPIHRSEAVDHYLALLARIEPDTVTPESMRALFGGASTCSAQGGENTKESE</sequence>
<dbReference type="NCBIfam" id="NF005530">
    <property type="entry name" value="PRK07189.1"/>
    <property type="match status" value="1"/>
</dbReference>
<dbReference type="PROSITE" id="PS50980">
    <property type="entry name" value="COA_CT_NTER"/>
    <property type="match status" value="1"/>
</dbReference>
<dbReference type="GO" id="GO:2001295">
    <property type="term" value="P:malonyl-CoA biosynthetic process"/>
    <property type="evidence" value="ECO:0007669"/>
    <property type="project" value="TreeGrafter"/>
</dbReference>
<reference evidence="4 5" key="1">
    <citation type="submission" date="2018-01" db="EMBL/GenBank/DDBJ databases">
        <title>Whole genome analyses suggest that Burkholderia sensu lato contains two further novel genera in the rhizoxinica-symbiotica group Mycetohabitans gen. nov., and Trinickia gen. nov.: implications for the evolution of diazotrophy and nodulation in the Burkholderiaceae.</title>
        <authorList>
            <person name="Estrada-de los Santos P."/>
            <person name="Palmer M."/>
            <person name="Chavez-Ramirez B."/>
            <person name="Beukes C."/>
            <person name="Steenkamp E.T."/>
            <person name="Hirsch A.M."/>
            <person name="Manyaka P."/>
            <person name="Maluk M."/>
            <person name="Lafos M."/>
            <person name="Crook M."/>
            <person name="Gross E."/>
            <person name="Simon M.F."/>
            <person name="Bueno dos Reis Junior F."/>
            <person name="Poole P.S."/>
            <person name="Venter S.N."/>
            <person name="James E.K."/>
        </authorList>
    </citation>
    <scope>NUCLEOTIDE SEQUENCE [LARGE SCALE GENOMIC DNA]</scope>
    <source>
        <strain evidence="4 5">GP25-8</strain>
    </source>
</reference>
<dbReference type="InterPro" id="IPR034733">
    <property type="entry name" value="AcCoA_carboxyl_beta"/>
</dbReference>
<dbReference type="RefSeq" id="WP_102607955.1">
    <property type="nucleotide sequence ID" value="NZ_CADIKD010000006.1"/>
</dbReference>
<protein>
    <submittedName>
        <fullName evidence="4">Biotin-independent malonate decarboxylase subunit beta</fullName>
    </submittedName>
</protein>
<comment type="caution">
    <text evidence="4">The sequence shown here is derived from an EMBL/GenBank/DDBJ whole genome shotgun (WGS) entry which is preliminary data.</text>
</comment>
<dbReference type="AlphaFoldDB" id="A0A2N7WFX9"/>